<name>A0A0A9X6W0_LYGHE</name>
<reference evidence="3" key="1">
    <citation type="journal article" date="2014" name="PLoS ONE">
        <title>Transcriptome-Based Identification of ABC Transporters in the Western Tarnished Plant Bug Lygus hesperus.</title>
        <authorList>
            <person name="Hull J.J."/>
            <person name="Chaney K."/>
            <person name="Geib S.M."/>
            <person name="Fabrick J.A."/>
            <person name="Brent C.S."/>
            <person name="Walsh D."/>
            <person name="Lavine L.C."/>
        </authorList>
    </citation>
    <scope>NUCLEOTIDE SEQUENCE</scope>
</reference>
<reference evidence="4" key="3">
    <citation type="submission" date="2014-09" db="EMBL/GenBank/DDBJ databases">
        <authorList>
            <person name="Magalhaes I.L.F."/>
            <person name="Oliveira U."/>
            <person name="Santos F.R."/>
            <person name="Vidigal T.H.D.A."/>
            <person name="Brescovit A.D."/>
            <person name="Santos A.J."/>
        </authorList>
    </citation>
    <scope>NUCLEOTIDE SEQUENCE</scope>
</reference>
<keyword evidence="2" id="KW-0812">Transmembrane</keyword>
<keyword evidence="2" id="KW-1133">Transmembrane helix</keyword>
<feature type="transmembrane region" description="Helical" evidence="2">
    <location>
        <begin position="149"/>
        <end position="168"/>
    </location>
</feature>
<dbReference type="EMBL" id="GBHO01027890">
    <property type="protein sequence ID" value="JAG15714.1"/>
    <property type="molecule type" value="Transcribed_RNA"/>
</dbReference>
<protein>
    <submittedName>
        <fullName evidence="3">Uncharacterized protein</fullName>
    </submittedName>
</protein>
<feature type="compositionally biased region" description="Basic and acidic residues" evidence="1">
    <location>
        <begin position="1"/>
        <end position="13"/>
    </location>
</feature>
<dbReference type="EMBL" id="GBRD01009327">
    <property type="protein sequence ID" value="JAG56494.1"/>
    <property type="molecule type" value="Transcribed_RNA"/>
</dbReference>
<proteinExistence type="predicted"/>
<sequence length="262" mass="30243">MKRANSDVERAGSPDEVDYEEQSSRRQRRNRGSDDVDSEDPSSRRQRGNRGSSTRSVKSLVYSPKESVRSHSVDKERIQFSLVPNVFEIRSTGSPTSSGSIKHWRPPATTWGHQSSFPLSKWIPEAFFRPIRFESELSYIRYGGRGYQLAAWVIAVIIILLSTIYFSYCTIAGVYNGNTVLPILATALALLWFFYVPLFYVITTLIIVYHAKWCNLESHILELRGLPINNKRINHIRFMNKLTQPEYHPQKTEKLVRLHKHT</sequence>
<feature type="region of interest" description="Disordered" evidence="1">
    <location>
        <begin position="1"/>
        <end position="63"/>
    </location>
</feature>
<reference evidence="3" key="2">
    <citation type="submission" date="2014-07" db="EMBL/GenBank/DDBJ databases">
        <authorList>
            <person name="Hull J."/>
        </authorList>
    </citation>
    <scope>NUCLEOTIDE SEQUENCE</scope>
</reference>
<evidence type="ECO:0000313" key="4">
    <source>
        <dbReference type="EMBL" id="JAG56494.1"/>
    </source>
</evidence>
<evidence type="ECO:0000256" key="2">
    <source>
        <dbReference type="SAM" id="Phobius"/>
    </source>
</evidence>
<dbReference type="AlphaFoldDB" id="A0A0A9X6W0"/>
<feature type="transmembrane region" description="Helical" evidence="2">
    <location>
        <begin position="180"/>
        <end position="209"/>
    </location>
</feature>
<gene>
    <name evidence="3" type="ORF">CM83_12956</name>
</gene>
<evidence type="ECO:0000256" key="1">
    <source>
        <dbReference type="SAM" id="MobiDB-lite"/>
    </source>
</evidence>
<accession>A0A0A9X6W0</accession>
<keyword evidence="2" id="KW-0472">Membrane</keyword>
<organism evidence="3">
    <name type="scientific">Lygus hesperus</name>
    <name type="common">Western plant bug</name>
    <dbReference type="NCBI Taxonomy" id="30085"/>
    <lineage>
        <taxon>Eukaryota</taxon>
        <taxon>Metazoa</taxon>
        <taxon>Ecdysozoa</taxon>
        <taxon>Arthropoda</taxon>
        <taxon>Hexapoda</taxon>
        <taxon>Insecta</taxon>
        <taxon>Pterygota</taxon>
        <taxon>Neoptera</taxon>
        <taxon>Paraneoptera</taxon>
        <taxon>Hemiptera</taxon>
        <taxon>Heteroptera</taxon>
        <taxon>Panheteroptera</taxon>
        <taxon>Cimicomorpha</taxon>
        <taxon>Miridae</taxon>
        <taxon>Mirini</taxon>
        <taxon>Lygus</taxon>
    </lineage>
</organism>
<evidence type="ECO:0000313" key="3">
    <source>
        <dbReference type="EMBL" id="JAG15714.1"/>
    </source>
</evidence>